<dbReference type="InterPro" id="IPR016181">
    <property type="entry name" value="Acyl_CoA_acyltransferase"/>
</dbReference>
<dbReference type="RefSeq" id="WP_230738983.1">
    <property type="nucleotide sequence ID" value="NZ_JAJNDB010000007.1"/>
</dbReference>
<evidence type="ECO:0000313" key="3">
    <source>
        <dbReference type="Proteomes" id="UP001199469"/>
    </source>
</evidence>
<dbReference type="InterPro" id="IPR000182">
    <property type="entry name" value="GNAT_dom"/>
</dbReference>
<dbReference type="Gene3D" id="3.40.630.30">
    <property type="match status" value="1"/>
</dbReference>
<dbReference type="Proteomes" id="UP001199469">
    <property type="component" value="Unassembled WGS sequence"/>
</dbReference>
<dbReference type="SUPFAM" id="SSF55729">
    <property type="entry name" value="Acyl-CoA N-acyltransferases (Nat)"/>
    <property type="match status" value="1"/>
</dbReference>
<evidence type="ECO:0000313" key="2">
    <source>
        <dbReference type="EMBL" id="MCD2197099.1"/>
    </source>
</evidence>
<gene>
    <name evidence="2" type="ORF">LQ327_27380</name>
</gene>
<comment type="caution">
    <text evidence="2">The sequence shown here is derived from an EMBL/GenBank/DDBJ whole genome shotgun (WGS) entry which is preliminary data.</text>
</comment>
<dbReference type="EMBL" id="JAJNDB010000007">
    <property type="protein sequence ID" value="MCD2197099.1"/>
    <property type="molecule type" value="Genomic_DNA"/>
</dbReference>
<proteinExistence type="predicted"/>
<accession>A0ABS8PFT5</accession>
<name>A0ABS8PFT5_9PSEU</name>
<protein>
    <submittedName>
        <fullName evidence="2">GNAT family N-acetyltransferase</fullName>
    </submittedName>
</protein>
<feature type="domain" description="N-acetyltransferase" evidence="1">
    <location>
        <begin position="48"/>
        <end position="193"/>
    </location>
</feature>
<sequence length="221" mass="23788">MDPGLLRDDLAALYPQFGVRVAHAGLVLAGPTDVELLELAAIVGEPGGVVEPGREHELLGWPEETGDAAARRFLEYTWGLREAPTAPRWRAPLAVLEGGRALGLVILAHEHDDPAGTVRTSSWLARAEQGRGLGRRVRLMLLELAFAHLGAVRAVTAAAEGNAASRRVSERCGYRETHRGTGVHGVVEVHSAVTPGVWRRRRLHDVVVDGAGPLLEAIRPF</sequence>
<evidence type="ECO:0000259" key="1">
    <source>
        <dbReference type="PROSITE" id="PS51186"/>
    </source>
</evidence>
<reference evidence="2 3" key="1">
    <citation type="submission" date="2021-11" db="EMBL/GenBank/DDBJ databases">
        <title>Draft genome sequence of Actinomycetospora sp. SF1 isolated from the rhizosphere soil.</title>
        <authorList>
            <person name="Duangmal K."/>
            <person name="Chantavorakit T."/>
        </authorList>
    </citation>
    <scope>NUCLEOTIDE SEQUENCE [LARGE SCALE GENOMIC DNA]</scope>
    <source>
        <strain evidence="2 3">TBRC 5722</strain>
    </source>
</reference>
<organism evidence="2 3">
    <name type="scientific">Actinomycetospora endophytica</name>
    <dbReference type="NCBI Taxonomy" id="2291215"/>
    <lineage>
        <taxon>Bacteria</taxon>
        <taxon>Bacillati</taxon>
        <taxon>Actinomycetota</taxon>
        <taxon>Actinomycetes</taxon>
        <taxon>Pseudonocardiales</taxon>
        <taxon>Pseudonocardiaceae</taxon>
        <taxon>Actinomycetospora</taxon>
    </lineage>
</organism>
<dbReference type="PROSITE" id="PS51186">
    <property type="entry name" value="GNAT"/>
    <property type="match status" value="1"/>
</dbReference>
<keyword evidence="3" id="KW-1185">Reference proteome</keyword>
<dbReference type="Pfam" id="PF13302">
    <property type="entry name" value="Acetyltransf_3"/>
    <property type="match status" value="1"/>
</dbReference>